<keyword evidence="1" id="KW-0812">Transmembrane</keyword>
<evidence type="ECO:0000256" key="1">
    <source>
        <dbReference type="SAM" id="Phobius"/>
    </source>
</evidence>
<accession>A0A6A6R5T5</accession>
<keyword evidence="1" id="KW-1133">Transmembrane helix</keyword>
<dbReference type="OrthoDB" id="1076608at2759"/>
<proteinExistence type="predicted"/>
<protein>
    <submittedName>
        <fullName evidence="2">Uncharacterized protein</fullName>
    </submittedName>
</protein>
<name>A0A6A6R5T5_9PEZI</name>
<dbReference type="AlphaFoldDB" id="A0A6A6R5T5"/>
<evidence type="ECO:0000313" key="2">
    <source>
        <dbReference type="EMBL" id="KAF2498837.1"/>
    </source>
</evidence>
<reference evidence="2" key="1">
    <citation type="journal article" date="2020" name="Stud. Mycol.">
        <title>101 Dothideomycetes genomes: a test case for predicting lifestyles and emergence of pathogens.</title>
        <authorList>
            <person name="Haridas S."/>
            <person name="Albert R."/>
            <person name="Binder M."/>
            <person name="Bloem J."/>
            <person name="Labutti K."/>
            <person name="Salamov A."/>
            <person name="Andreopoulos B."/>
            <person name="Baker S."/>
            <person name="Barry K."/>
            <person name="Bills G."/>
            <person name="Bluhm B."/>
            <person name="Cannon C."/>
            <person name="Castanera R."/>
            <person name="Culley D."/>
            <person name="Daum C."/>
            <person name="Ezra D."/>
            <person name="Gonzalez J."/>
            <person name="Henrissat B."/>
            <person name="Kuo A."/>
            <person name="Liang C."/>
            <person name="Lipzen A."/>
            <person name="Lutzoni F."/>
            <person name="Magnuson J."/>
            <person name="Mondo S."/>
            <person name="Nolan M."/>
            <person name="Ohm R."/>
            <person name="Pangilinan J."/>
            <person name="Park H.-J."/>
            <person name="Ramirez L."/>
            <person name="Alfaro M."/>
            <person name="Sun H."/>
            <person name="Tritt A."/>
            <person name="Yoshinaga Y."/>
            <person name="Zwiers L.-H."/>
            <person name="Turgeon B."/>
            <person name="Goodwin S."/>
            <person name="Spatafora J."/>
            <person name="Crous P."/>
            <person name="Grigoriev I."/>
        </authorList>
    </citation>
    <scope>NUCLEOTIDE SEQUENCE</scope>
    <source>
        <strain evidence="2">CBS 269.34</strain>
    </source>
</reference>
<evidence type="ECO:0000313" key="3">
    <source>
        <dbReference type="Proteomes" id="UP000799750"/>
    </source>
</evidence>
<dbReference type="Proteomes" id="UP000799750">
    <property type="component" value="Unassembled WGS sequence"/>
</dbReference>
<sequence length="102" mass="11068">MSNLGPIYSVIALLMISFMIITFDIFWSVIKNNTLHVVRTGNLDGGGLFFPNAINQLPAYATTPKTPLKGHVTDLIGRGRFPGLLVVPVFGVIEAFCVQSGF</sequence>
<keyword evidence="3" id="KW-1185">Reference proteome</keyword>
<feature type="transmembrane region" description="Helical" evidence="1">
    <location>
        <begin position="6"/>
        <end position="30"/>
    </location>
</feature>
<gene>
    <name evidence="2" type="ORF">BU16DRAFT_306489</name>
</gene>
<keyword evidence="1" id="KW-0472">Membrane</keyword>
<organism evidence="2 3">
    <name type="scientific">Lophium mytilinum</name>
    <dbReference type="NCBI Taxonomy" id="390894"/>
    <lineage>
        <taxon>Eukaryota</taxon>
        <taxon>Fungi</taxon>
        <taxon>Dikarya</taxon>
        <taxon>Ascomycota</taxon>
        <taxon>Pezizomycotina</taxon>
        <taxon>Dothideomycetes</taxon>
        <taxon>Pleosporomycetidae</taxon>
        <taxon>Mytilinidiales</taxon>
        <taxon>Mytilinidiaceae</taxon>
        <taxon>Lophium</taxon>
    </lineage>
</organism>
<dbReference type="EMBL" id="MU004185">
    <property type="protein sequence ID" value="KAF2498837.1"/>
    <property type="molecule type" value="Genomic_DNA"/>
</dbReference>